<dbReference type="RefSeq" id="WP_209241595.1">
    <property type="nucleotide sequence ID" value="NZ_JADKMA010000130.1"/>
</dbReference>
<dbReference type="Proteomes" id="UP001519064">
    <property type="component" value="Unassembled WGS sequence"/>
</dbReference>
<dbReference type="GO" id="GO:0032259">
    <property type="term" value="P:methylation"/>
    <property type="evidence" value="ECO:0007669"/>
    <property type="project" value="UniProtKB-KW"/>
</dbReference>
<dbReference type="EMBL" id="JADKMA010000130">
    <property type="protein sequence ID" value="MBO8194495.1"/>
    <property type="molecule type" value="Genomic_DNA"/>
</dbReference>
<dbReference type="GO" id="GO:0008168">
    <property type="term" value="F:methyltransferase activity"/>
    <property type="evidence" value="ECO:0007669"/>
    <property type="project" value="UniProtKB-KW"/>
</dbReference>
<dbReference type="CDD" id="cd02440">
    <property type="entry name" value="AdoMet_MTases"/>
    <property type="match status" value="1"/>
</dbReference>
<gene>
    <name evidence="2" type="ORF">ITI46_22950</name>
</gene>
<dbReference type="InterPro" id="IPR041698">
    <property type="entry name" value="Methyltransf_25"/>
</dbReference>
<evidence type="ECO:0000313" key="2">
    <source>
        <dbReference type="EMBL" id="MBO8194495.1"/>
    </source>
</evidence>
<dbReference type="Gene3D" id="3.40.50.150">
    <property type="entry name" value="Vaccinia Virus protein VP39"/>
    <property type="match status" value="1"/>
</dbReference>
<sequence>MKRDSLAFLRAFLGAARTTGAIAPSSAALSRELTQHIRPGGPDQARRVLEVGPGTGAVTRHLARRLGPRDTLDLVEAGPEFVTRLRTALRGDPALTPVAPRTRLRPGLVEEQELGECAFDTIVCGLPFANFTPEAVTTVFDRLLAALRPGGTLSFFSYAGARALQGADPRRTAARRAVREAIAPWLLGERLVLSNLPPARVHHLRVPATVGAEAPPVPGTSLRT</sequence>
<proteinExistence type="predicted"/>
<evidence type="ECO:0000259" key="1">
    <source>
        <dbReference type="Pfam" id="PF13649"/>
    </source>
</evidence>
<evidence type="ECO:0000313" key="3">
    <source>
        <dbReference type="Proteomes" id="UP001519064"/>
    </source>
</evidence>
<feature type="domain" description="Methyltransferase" evidence="1">
    <location>
        <begin position="48"/>
        <end position="151"/>
    </location>
</feature>
<reference evidence="2 3" key="1">
    <citation type="submission" date="2020-11" db="EMBL/GenBank/DDBJ databases">
        <title>Streptomyces spirodelae sp. nov., isolated from duckweed.</title>
        <authorList>
            <person name="Saimee Y."/>
            <person name="Duangmal K."/>
        </authorList>
    </citation>
    <scope>NUCLEOTIDE SEQUENCE [LARGE SCALE GENOMIC DNA]</scope>
    <source>
        <strain evidence="2 3">S16-07</strain>
    </source>
</reference>
<keyword evidence="3" id="KW-1185">Reference proteome</keyword>
<dbReference type="SUPFAM" id="SSF53335">
    <property type="entry name" value="S-adenosyl-L-methionine-dependent methyltransferases"/>
    <property type="match status" value="1"/>
</dbReference>
<name>A0ABS3XGG7_9ACTN</name>
<protein>
    <submittedName>
        <fullName evidence="2">Methyltransferase domain-containing protein</fullName>
    </submittedName>
</protein>
<comment type="caution">
    <text evidence="2">The sequence shown here is derived from an EMBL/GenBank/DDBJ whole genome shotgun (WGS) entry which is preliminary data.</text>
</comment>
<organism evidence="2 3">
    <name type="scientific">Streptomyces oryzae</name>
    <dbReference type="NCBI Taxonomy" id="1434886"/>
    <lineage>
        <taxon>Bacteria</taxon>
        <taxon>Bacillati</taxon>
        <taxon>Actinomycetota</taxon>
        <taxon>Actinomycetes</taxon>
        <taxon>Kitasatosporales</taxon>
        <taxon>Streptomycetaceae</taxon>
        <taxon>Streptomyces</taxon>
    </lineage>
</organism>
<keyword evidence="2" id="KW-0808">Transferase</keyword>
<dbReference type="InterPro" id="IPR029063">
    <property type="entry name" value="SAM-dependent_MTases_sf"/>
</dbReference>
<accession>A0ABS3XGG7</accession>
<dbReference type="Pfam" id="PF13649">
    <property type="entry name" value="Methyltransf_25"/>
    <property type="match status" value="1"/>
</dbReference>
<keyword evidence="2" id="KW-0489">Methyltransferase</keyword>